<proteinExistence type="predicted"/>
<dbReference type="EMBL" id="HACG01049954">
    <property type="protein sequence ID" value="CEK96819.1"/>
    <property type="molecule type" value="Transcribed_RNA"/>
</dbReference>
<feature type="compositionally biased region" description="Basic residues" evidence="1">
    <location>
        <begin position="69"/>
        <end position="84"/>
    </location>
</feature>
<feature type="compositionally biased region" description="Basic and acidic residues" evidence="1">
    <location>
        <begin position="23"/>
        <end position="37"/>
    </location>
</feature>
<feature type="region of interest" description="Disordered" evidence="1">
    <location>
        <begin position="1"/>
        <end position="84"/>
    </location>
</feature>
<dbReference type="AlphaFoldDB" id="A0A0B7BUC7"/>
<feature type="compositionally biased region" description="Basic residues" evidence="1">
    <location>
        <begin position="1"/>
        <end position="10"/>
    </location>
</feature>
<evidence type="ECO:0000313" key="2">
    <source>
        <dbReference type="EMBL" id="CEK96819.1"/>
    </source>
</evidence>
<name>A0A0B7BUC7_9EUPU</name>
<protein>
    <submittedName>
        <fullName evidence="2">Uncharacterized protein</fullName>
    </submittedName>
</protein>
<sequence length="84" mass="9597">SEMSKTKNRNKNINNNNVLEPELQEKMDSFEADKDNSMDMDNSLYKGGYDNDGLDPSDYGPDLYFTTSKRPKKGGNNRKKTGRK</sequence>
<evidence type="ECO:0000256" key="1">
    <source>
        <dbReference type="SAM" id="MobiDB-lite"/>
    </source>
</evidence>
<reference evidence="2" key="1">
    <citation type="submission" date="2014-12" db="EMBL/GenBank/DDBJ databases">
        <title>Insight into the proteome of Arion vulgaris.</title>
        <authorList>
            <person name="Aradska J."/>
            <person name="Bulat T."/>
            <person name="Smidak R."/>
            <person name="Sarate P."/>
            <person name="Gangsoo J."/>
            <person name="Sialana F."/>
            <person name="Bilban M."/>
            <person name="Lubec G."/>
        </authorList>
    </citation>
    <scope>NUCLEOTIDE SEQUENCE</scope>
    <source>
        <tissue evidence="2">Skin</tissue>
    </source>
</reference>
<accession>A0A0B7BUC7</accession>
<gene>
    <name evidence="2" type="primary">ORF213569</name>
</gene>
<organism evidence="2">
    <name type="scientific">Arion vulgaris</name>
    <dbReference type="NCBI Taxonomy" id="1028688"/>
    <lineage>
        <taxon>Eukaryota</taxon>
        <taxon>Metazoa</taxon>
        <taxon>Spiralia</taxon>
        <taxon>Lophotrochozoa</taxon>
        <taxon>Mollusca</taxon>
        <taxon>Gastropoda</taxon>
        <taxon>Heterobranchia</taxon>
        <taxon>Euthyneura</taxon>
        <taxon>Panpulmonata</taxon>
        <taxon>Eupulmonata</taxon>
        <taxon>Stylommatophora</taxon>
        <taxon>Helicina</taxon>
        <taxon>Arionoidea</taxon>
        <taxon>Arionidae</taxon>
        <taxon>Arion</taxon>
    </lineage>
</organism>
<feature type="non-terminal residue" evidence="2">
    <location>
        <position position="84"/>
    </location>
</feature>
<feature type="non-terminal residue" evidence="2">
    <location>
        <position position="1"/>
    </location>
</feature>